<evidence type="ECO:0000256" key="1">
    <source>
        <dbReference type="SAM" id="MobiDB-lite"/>
    </source>
</evidence>
<gene>
    <name evidence="2" type="ORF">CAMGR0001_2731</name>
</gene>
<organism evidence="2 3">
    <name type="scientific">Campylobacter gracilis RM3268</name>
    <dbReference type="NCBI Taxonomy" id="553220"/>
    <lineage>
        <taxon>Bacteria</taxon>
        <taxon>Pseudomonadati</taxon>
        <taxon>Campylobacterota</taxon>
        <taxon>Epsilonproteobacteria</taxon>
        <taxon>Campylobacterales</taxon>
        <taxon>Campylobacteraceae</taxon>
        <taxon>Campylobacter</taxon>
    </lineage>
</organism>
<dbReference type="AlphaFoldDB" id="C8PF90"/>
<reference evidence="2 3" key="1">
    <citation type="submission" date="2009-07" db="EMBL/GenBank/DDBJ databases">
        <authorList>
            <person name="Madupu R."/>
            <person name="Sebastian Y."/>
            <person name="Durkin A.S."/>
            <person name="Torralba M."/>
            <person name="Methe B."/>
            <person name="Sutton G.G."/>
            <person name="Strausberg R.L."/>
            <person name="Nelson K.E."/>
        </authorList>
    </citation>
    <scope>NUCLEOTIDE SEQUENCE [LARGE SCALE GENOMIC DNA]</scope>
    <source>
        <strain evidence="2 3">RM3268</strain>
    </source>
</reference>
<comment type="caution">
    <text evidence="2">The sequence shown here is derived from an EMBL/GenBank/DDBJ whole genome shotgun (WGS) entry which is preliminary data.</text>
</comment>
<accession>C8PF90</accession>
<dbReference type="Proteomes" id="UP000005709">
    <property type="component" value="Unassembled WGS sequence"/>
</dbReference>
<keyword evidence="3" id="KW-1185">Reference proteome</keyword>
<sequence length="46" mass="5420">MFLRVSQSKPLARSCLKRSAYDPPDRAQLRRGAKFHPNKDKFMKKD</sequence>
<feature type="compositionally biased region" description="Basic and acidic residues" evidence="1">
    <location>
        <begin position="19"/>
        <end position="28"/>
    </location>
</feature>
<name>C8PF90_9BACT</name>
<protein>
    <submittedName>
        <fullName evidence="2">Uncharacterized protein</fullName>
    </submittedName>
</protein>
<evidence type="ECO:0000313" key="3">
    <source>
        <dbReference type="Proteomes" id="UP000005709"/>
    </source>
</evidence>
<feature type="compositionally biased region" description="Basic and acidic residues" evidence="1">
    <location>
        <begin position="37"/>
        <end position="46"/>
    </location>
</feature>
<proteinExistence type="predicted"/>
<feature type="region of interest" description="Disordered" evidence="1">
    <location>
        <begin position="16"/>
        <end position="46"/>
    </location>
</feature>
<evidence type="ECO:0000313" key="2">
    <source>
        <dbReference type="EMBL" id="EEV18718.1"/>
    </source>
</evidence>
<dbReference type="EMBL" id="ACYG01000009">
    <property type="protein sequence ID" value="EEV18718.1"/>
    <property type="molecule type" value="Genomic_DNA"/>
</dbReference>